<evidence type="ECO:0000313" key="3">
    <source>
        <dbReference type="Proteomes" id="UP000256794"/>
    </source>
</evidence>
<dbReference type="AlphaFoldDB" id="A0AAQ0KLB7"/>
<reference evidence="2 3" key="1">
    <citation type="submission" date="2018-08" db="EMBL/GenBank/DDBJ databases">
        <title>Genomic Encyclopedia of Archaeal and Bacterial Type Strains, Phase II (KMG-II): from individual species to whole genera.</title>
        <authorList>
            <person name="Goeker M."/>
        </authorList>
    </citation>
    <scope>NUCLEOTIDE SEQUENCE [LARGE SCALE GENOMIC DNA]</scope>
    <source>
        <strain evidence="2 3">DSM 582</strain>
    </source>
</reference>
<name>A0AAQ0KLB7_PARVE</name>
<organism evidence="2 3">
    <name type="scientific">Paracoccus versutus</name>
    <name type="common">Thiobacillus versutus</name>
    <dbReference type="NCBI Taxonomy" id="34007"/>
    <lineage>
        <taxon>Bacteria</taxon>
        <taxon>Pseudomonadati</taxon>
        <taxon>Pseudomonadota</taxon>
        <taxon>Alphaproteobacteria</taxon>
        <taxon>Rhodobacterales</taxon>
        <taxon>Paracoccaceae</taxon>
        <taxon>Paracoccus</taxon>
    </lineage>
</organism>
<gene>
    <name evidence="2" type="ORF">ATH84_101798</name>
</gene>
<feature type="region of interest" description="Disordered" evidence="1">
    <location>
        <begin position="116"/>
        <end position="157"/>
    </location>
</feature>
<dbReference type="RefSeq" id="WP_036752486.1">
    <property type="nucleotide sequence ID" value="NZ_CP035287.1"/>
</dbReference>
<feature type="compositionally biased region" description="Basic and acidic residues" evidence="1">
    <location>
        <begin position="118"/>
        <end position="137"/>
    </location>
</feature>
<keyword evidence="3" id="KW-1185">Reference proteome</keyword>
<accession>A0AAQ0KLB7</accession>
<evidence type="ECO:0000313" key="2">
    <source>
        <dbReference type="EMBL" id="REG46077.1"/>
    </source>
</evidence>
<evidence type="ECO:0000256" key="1">
    <source>
        <dbReference type="SAM" id="MobiDB-lite"/>
    </source>
</evidence>
<sequence length="157" mass="17781">MDIRWDHADIGAIEVCLDGNWVEVGTVHGETSKGRLFDGLHAQEWIATRRALRTRAEKQRSWNEAVVFEALKAIRDMNTTSKLAFGLIDKNWTVENLQKLESSLFDSFKVAANTARTQRSEDGYGRSIEPRAPRNTETDAAPQQASARRANNFEMED</sequence>
<dbReference type="Proteomes" id="UP000256794">
    <property type="component" value="Unassembled WGS sequence"/>
</dbReference>
<comment type="caution">
    <text evidence="2">The sequence shown here is derived from an EMBL/GenBank/DDBJ whole genome shotgun (WGS) entry which is preliminary data.</text>
</comment>
<protein>
    <submittedName>
        <fullName evidence="2">Uncharacterized protein</fullName>
    </submittedName>
</protein>
<proteinExistence type="predicted"/>
<dbReference type="EMBL" id="QUMX01000017">
    <property type="protein sequence ID" value="REG46077.1"/>
    <property type="molecule type" value="Genomic_DNA"/>
</dbReference>